<dbReference type="InterPro" id="IPR016024">
    <property type="entry name" value="ARM-type_fold"/>
</dbReference>
<accession>A0AAF3E9E9</accession>
<feature type="region of interest" description="Disordered" evidence="1">
    <location>
        <begin position="764"/>
        <end position="793"/>
    </location>
</feature>
<feature type="region of interest" description="Disordered" evidence="1">
    <location>
        <begin position="1430"/>
        <end position="1450"/>
    </location>
</feature>
<dbReference type="PANTHER" id="PTHR21696:SF2">
    <property type="entry name" value="PROTEIN UNC-79 HOMOLOG"/>
    <property type="match status" value="1"/>
</dbReference>
<keyword evidence="2" id="KW-1185">Reference proteome</keyword>
<name>A0AAF3E9E9_9BILA</name>
<sequence length="2138" mass="239124">MATTRAATFSAKIRTLSEFQVRLQTNQQPPSNAEIITTLRYFQQTLIGFLKDFPSGQAHFCQKFSMDPARWALYPNLNYSGLFYAIVNLLDVFPLITSGQQAVGEAILDTMKALMLFLDRDSIEQLPLALASQIGVFPSELNKQIVHVLGDCLFPFALCNETSIRLSVPGCIMLVLQNTNDPSLHTWILEAMMSCSEEVYRDVIAVIAKGTSESRVSAANLLFHYWPFSNPHVLHRKTIQYRVQAWTTLNCQNSKCTEKGAALKKCFDPIVCANVGDTSPPVFLCRKCADTVFSEKQVPLEIMVQPLPTSTHGSCQNKGCESTFRLAIGTCFSVECSKNNGYVPIRMCQECLVNEHQGENASHFRQKGSGVVWSDAELCWDMVEAIVQLLRETATHLEGSEGEGKRPKWLRQLEGGHQMGKDIDRMADERRMLSRFGVWLMAALTPPTIEANPKAISYMMSTVFQWFATTALLPNDTMGQSLEQLKTDFVCEWINLAIKNHYGVFIQTLSPAPSDSDDRPALEQTKEALGRLLALMPYDIISFDTWNRVIPKWLQYIYEEAQEEHLSELKVLLAKIFEPDLCPLPFDTVKVFEFLTKQLLSKNYDMIFHGLQWLHQLSQMEITIPLTMLLEDFSGCLLQLNAVDLPPIGENDLESDEVSLHVVMVDILVLQLRLNEISTHDLADISEKLFNTLALLLNCPIHVGPHCCSNPEMDEFPDCNACQQAAFLHQMLMLLAEAVSPKKEMAIQATEDMILDVPDEISMTTSQPSTLLSPQTQQTGTQAPGSGVNTGAQVSPLEGLEGLQFHSGAVVELNDDECVGILPSEEVEMEMAEAVTLTESDVGREGCHVITTTLIEGKGGTPSSSSQLPQSTPPAFWDTSVGRFRFTLDQLPAQLKLVHSLLQNLLQEKDPDVQCFMLNSLKYLCLHCEALTNARREHRGFLIWTLEHMFVPQMWTLLRSDFVQVGELASLLLIHCVTFPAGEDILWKVVTKDFTSERWETRFNAVGRAYVLAHMMKPAPVKGNKVVQTTLSVIFYHMVVSIHDPSAQVAQRALIALRVLPSTTLKLVCLCFEAQFDACIIDRPLLIHAIHTLTTQVPDETTLTFDFFIQRFETLVIESQLNSQSEETTFVQDLSHSDPMSELYQRKVAKARKALEEASTARSLVRHLKNSSLRHQLPPKIADEPADTSLQANSVASPAAYSSVEIFDDDSNSAEGGFGRLREFTDEESNMCLLLNRVVDMENPERHTVYLIISLFVAFLCNKKASPTDEKQNAKKQSLLFRHFNALLGYSNTEKCFTIPPARIRRSAVCNAFLSGLPEILDSNLIIGNQLLPTVVQLLIHLPSPQKLASDRHNCNYSLKLLTQHARHLWLNSLILILYKYRFDTVPVSDGVLKLINIVLKTLEGQAHVCPEEQCLEADSCAGWGDVSTDDDDGGVRDEEGMGTGPSRPSIVLQARRPETLRVARIAEQVEPIMEMETATVVEPTVVVMEPGGAAQASLVQSWAIQPTIVEPTSSFNRSSVERRKKKQLKKEQANEKQKKMQQSVEMRCGFCNSVAESFDEETLSLSLVSLSAFLHREPAMAAPILFRVLHTVTRLIDKPLYPWHSTDVFVPGNCRSVAKQMIRVVVHQLSSSGIAFQLFDSPLSKDDSFWSTIALSLADFTELSPVYFIQLLLEDIQESWPTRLSAVIRNLANYIVEIPTDSYIVQWSTLATHLDNFFRKYHTVISAEGSKKPQKNELESAIVVITHVMKVQNFSSFKSAVSLVDGFAKWLSESMHSTPLSLPSLLTVCTACNRALIRERDKQCITRAVVSELIHAIKFKCPMNEANYMTIANMILQDAGESIPVPLNDDQFNTAAAEAVRPFLFEIIDFISDLHVLAKIKKEIQSDSVGGDLKVALAEVIAVEMSRSNSRDCRTVIRFIPWLMSPPSVTQAAPGAFADSVSNVRVLSWLLLGALHAGQHCLPVPIECSQHMADYIHFVLAGFADQSKQSVVHMSALFHAFHLCQLWTVYCEKAATYSSQTAFNHLLDFWARVTPAILQLLSHSKVLADMVNLHFLNTIQALQQVNSALLCQLFAMWAPILTAYHSQIPSQLRMKLDSCENQPALSPPKLAEWLKKVRYKIAQVELQTSAASPYYTV</sequence>
<feature type="compositionally biased region" description="Basic and acidic residues" evidence="1">
    <location>
        <begin position="1530"/>
        <end position="1539"/>
    </location>
</feature>
<feature type="compositionally biased region" description="Polar residues" evidence="1">
    <location>
        <begin position="764"/>
        <end position="774"/>
    </location>
</feature>
<dbReference type="SUPFAM" id="SSF48371">
    <property type="entry name" value="ARM repeat"/>
    <property type="match status" value="1"/>
</dbReference>
<protein>
    <recommendedName>
        <fullName evidence="4">Uncoordinated protein 79</fullName>
    </recommendedName>
</protein>
<evidence type="ECO:0000313" key="3">
    <source>
        <dbReference type="WBParaSite" id="MBELARI_LOCUS10550.1"/>
    </source>
</evidence>
<evidence type="ECO:0000313" key="2">
    <source>
        <dbReference type="Proteomes" id="UP000887575"/>
    </source>
</evidence>
<proteinExistence type="predicted"/>
<reference evidence="3" key="1">
    <citation type="submission" date="2024-02" db="UniProtKB">
        <authorList>
            <consortium name="WormBaseParasite"/>
        </authorList>
    </citation>
    <scope>IDENTIFICATION</scope>
</reference>
<dbReference type="Proteomes" id="UP000887575">
    <property type="component" value="Unassembled WGS sequence"/>
</dbReference>
<feature type="region of interest" description="Disordered" evidence="1">
    <location>
        <begin position="1515"/>
        <end position="1540"/>
    </location>
</feature>
<dbReference type="PANTHER" id="PTHR21696">
    <property type="entry name" value="PROTEIN UNC-79 HOMOLOG"/>
    <property type="match status" value="1"/>
</dbReference>
<feature type="compositionally biased region" description="Polar residues" evidence="1">
    <location>
        <begin position="783"/>
        <end position="793"/>
    </location>
</feature>
<dbReference type="WBParaSite" id="MBELARI_LOCUS10550.1">
    <property type="protein sequence ID" value="MBELARI_LOCUS10550.1"/>
    <property type="gene ID" value="MBELARI_LOCUS10550"/>
</dbReference>
<dbReference type="Pfam" id="PF14776">
    <property type="entry name" value="UNC-79"/>
    <property type="match status" value="1"/>
</dbReference>
<evidence type="ECO:0008006" key="4">
    <source>
        <dbReference type="Google" id="ProtNLM"/>
    </source>
</evidence>
<evidence type="ECO:0000256" key="1">
    <source>
        <dbReference type="SAM" id="MobiDB-lite"/>
    </source>
</evidence>
<organism evidence="2 3">
    <name type="scientific">Mesorhabditis belari</name>
    <dbReference type="NCBI Taxonomy" id="2138241"/>
    <lineage>
        <taxon>Eukaryota</taxon>
        <taxon>Metazoa</taxon>
        <taxon>Ecdysozoa</taxon>
        <taxon>Nematoda</taxon>
        <taxon>Chromadorea</taxon>
        <taxon>Rhabditida</taxon>
        <taxon>Rhabditina</taxon>
        <taxon>Rhabditomorpha</taxon>
        <taxon>Rhabditoidea</taxon>
        <taxon>Rhabditidae</taxon>
        <taxon>Mesorhabditinae</taxon>
        <taxon>Mesorhabditis</taxon>
    </lineage>
</organism>
<dbReference type="InterPro" id="IPR024855">
    <property type="entry name" value="UNC79"/>
</dbReference>